<gene>
    <name evidence="2" type="ORF">BDV38DRAFT_232723</name>
</gene>
<dbReference type="RefSeq" id="XP_031920125.1">
    <property type="nucleotide sequence ID" value="XM_032053061.1"/>
</dbReference>
<proteinExistence type="predicted"/>
<keyword evidence="1" id="KW-0472">Membrane</keyword>
<evidence type="ECO:0000313" key="3">
    <source>
        <dbReference type="Proteomes" id="UP000325672"/>
    </source>
</evidence>
<keyword evidence="3" id="KW-1185">Reference proteome</keyword>
<protein>
    <submittedName>
        <fullName evidence="2">Uncharacterized protein</fullName>
    </submittedName>
</protein>
<name>A0A5N6TCP3_ASPPS</name>
<organism evidence="2 3">
    <name type="scientific">Aspergillus pseudotamarii</name>
    <dbReference type="NCBI Taxonomy" id="132259"/>
    <lineage>
        <taxon>Eukaryota</taxon>
        <taxon>Fungi</taxon>
        <taxon>Dikarya</taxon>
        <taxon>Ascomycota</taxon>
        <taxon>Pezizomycotina</taxon>
        <taxon>Eurotiomycetes</taxon>
        <taxon>Eurotiomycetidae</taxon>
        <taxon>Eurotiales</taxon>
        <taxon>Aspergillaceae</taxon>
        <taxon>Aspergillus</taxon>
        <taxon>Aspergillus subgen. Circumdati</taxon>
    </lineage>
</organism>
<keyword evidence="1" id="KW-1133">Transmembrane helix</keyword>
<dbReference type="EMBL" id="ML743551">
    <property type="protein sequence ID" value="KAE8144062.1"/>
    <property type="molecule type" value="Genomic_DNA"/>
</dbReference>
<evidence type="ECO:0000313" key="2">
    <source>
        <dbReference type="EMBL" id="KAE8144062.1"/>
    </source>
</evidence>
<dbReference type="Proteomes" id="UP000325672">
    <property type="component" value="Unassembled WGS sequence"/>
</dbReference>
<dbReference type="GeneID" id="43637271"/>
<sequence length="97" mass="11205">MLLVLFGHRYCSAEVSRFGVATRCRDRCLFVMVCLLCGCKGSLDVTVWYYWRWDVVCVCFGPCRGFIAMRCIKYVFLRFFGLELAIAIYSVCGVKSR</sequence>
<dbReference type="AlphaFoldDB" id="A0A5N6TCP3"/>
<evidence type="ECO:0000256" key="1">
    <source>
        <dbReference type="SAM" id="Phobius"/>
    </source>
</evidence>
<keyword evidence="1" id="KW-0812">Transmembrane</keyword>
<accession>A0A5N6TCP3</accession>
<reference evidence="2 3" key="1">
    <citation type="submission" date="2019-04" db="EMBL/GenBank/DDBJ databases">
        <title>Friends and foes A comparative genomics study of 23 Aspergillus species from section Flavi.</title>
        <authorList>
            <consortium name="DOE Joint Genome Institute"/>
            <person name="Kjaerbolling I."/>
            <person name="Vesth T."/>
            <person name="Frisvad J.C."/>
            <person name="Nybo J.L."/>
            <person name="Theobald S."/>
            <person name="Kildgaard S."/>
            <person name="Isbrandt T."/>
            <person name="Kuo A."/>
            <person name="Sato A."/>
            <person name="Lyhne E.K."/>
            <person name="Kogle M.E."/>
            <person name="Wiebenga A."/>
            <person name="Kun R.S."/>
            <person name="Lubbers R.J."/>
            <person name="Makela M.R."/>
            <person name="Barry K."/>
            <person name="Chovatia M."/>
            <person name="Clum A."/>
            <person name="Daum C."/>
            <person name="Haridas S."/>
            <person name="He G."/>
            <person name="LaButti K."/>
            <person name="Lipzen A."/>
            <person name="Mondo S."/>
            <person name="Riley R."/>
            <person name="Salamov A."/>
            <person name="Simmons B.A."/>
            <person name="Magnuson J.K."/>
            <person name="Henrissat B."/>
            <person name="Mortensen U.H."/>
            <person name="Larsen T.O."/>
            <person name="Devries R.P."/>
            <person name="Grigoriev I.V."/>
            <person name="Machida M."/>
            <person name="Baker S.E."/>
            <person name="Andersen M.R."/>
        </authorList>
    </citation>
    <scope>NUCLEOTIDE SEQUENCE [LARGE SCALE GENOMIC DNA]</scope>
    <source>
        <strain evidence="2 3">CBS 117625</strain>
    </source>
</reference>
<feature type="transmembrane region" description="Helical" evidence="1">
    <location>
        <begin position="71"/>
        <end position="92"/>
    </location>
</feature>
<feature type="transmembrane region" description="Helical" evidence="1">
    <location>
        <begin position="28"/>
        <end position="51"/>
    </location>
</feature>